<dbReference type="EMBL" id="CP024915">
    <property type="protein sequence ID" value="AUZ88486.1"/>
    <property type="molecule type" value="Genomic_DNA"/>
</dbReference>
<dbReference type="SMART" id="SM01012">
    <property type="entry name" value="ANTAR"/>
    <property type="match status" value="1"/>
</dbReference>
<dbReference type="InterPro" id="IPR035965">
    <property type="entry name" value="PAS-like_dom_sf"/>
</dbReference>
<reference evidence="2 3" key="1">
    <citation type="submission" date="2017-11" db="EMBL/GenBank/DDBJ databases">
        <title>Draft genome of Arthrobacter agilis strain UMCV2, a plant growth-promoting rhizobacterium and biocontrol capacity of phytopathogenic fungi.</title>
        <authorList>
            <person name="Martinez-Camara R."/>
            <person name="Santoyo G."/>
            <person name="Moreno-Hagelsieb G."/>
            <person name="Valencia-Cantero E."/>
        </authorList>
    </citation>
    <scope>NUCLEOTIDE SEQUENCE [LARGE SCALE GENOMIC DNA]</scope>
    <source>
        <strain evidence="2 3">UMCV2</strain>
    </source>
</reference>
<name>A0A2L0UGX8_9MICC</name>
<dbReference type="GO" id="GO:0003723">
    <property type="term" value="F:RNA binding"/>
    <property type="evidence" value="ECO:0007669"/>
    <property type="project" value="InterPro"/>
</dbReference>
<dbReference type="SUPFAM" id="SSF55785">
    <property type="entry name" value="PYP-like sensor domain (PAS domain)"/>
    <property type="match status" value="1"/>
</dbReference>
<dbReference type="SUPFAM" id="SSF52172">
    <property type="entry name" value="CheY-like"/>
    <property type="match status" value="1"/>
</dbReference>
<dbReference type="Proteomes" id="UP000239187">
    <property type="component" value="Chromosome"/>
</dbReference>
<dbReference type="PROSITE" id="PS50921">
    <property type="entry name" value="ANTAR"/>
    <property type="match status" value="1"/>
</dbReference>
<dbReference type="AlphaFoldDB" id="A0A2L0UGX8"/>
<feature type="domain" description="ANTAR" evidence="1">
    <location>
        <begin position="133"/>
        <end position="194"/>
    </location>
</feature>
<dbReference type="InterPro" id="IPR005561">
    <property type="entry name" value="ANTAR"/>
</dbReference>
<sequence length="218" mass="24043">MQSSNPSPPTRRGFDAPSDIFENCPTGTFQYIFATDTFHWSDEMFLMHGYEPGEIVPTYELGQSHVHPSMRESSAAFWAEATDLDGPLSAYLTLQDRNGKDFQTLVVGGPLLEDGERIGVRGLLIDLTHSIHADSHRLANEAVAASVAKRSTIDQAKGILAGRMGISLQDAFDVMSQHSQDTNRKVNAIAQDVVEALGQRLTLQVDGREQARRFLRSL</sequence>
<dbReference type="Gene3D" id="1.10.10.10">
    <property type="entry name" value="Winged helix-like DNA-binding domain superfamily/Winged helix DNA-binding domain"/>
    <property type="match status" value="1"/>
</dbReference>
<evidence type="ECO:0000313" key="2">
    <source>
        <dbReference type="EMBL" id="AUZ88486.1"/>
    </source>
</evidence>
<gene>
    <name evidence="2" type="ORF">CVO76_13185</name>
</gene>
<dbReference type="Gene3D" id="3.30.450.20">
    <property type="entry name" value="PAS domain"/>
    <property type="match status" value="1"/>
</dbReference>
<dbReference type="Pfam" id="PF08447">
    <property type="entry name" value="PAS_3"/>
    <property type="match status" value="1"/>
</dbReference>
<dbReference type="RefSeq" id="WP_208739592.1">
    <property type="nucleotide sequence ID" value="NZ_CP024915.1"/>
</dbReference>
<dbReference type="Pfam" id="PF03861">
    <property type="entry name" value="ANTAR"/>
    <property type="match status" value="1"/>
</dbReference>
<dbReference type="InterPro" id="IPR011006">
    <property type="entry name" value="CheY-like_superfamily"/>
</dbReference>
<evidence type="ECO:0000259" key="1">
    <source>
        <dbReference type="PROSITE" id="PS50921"/>
    </source>
</evidence>
<evidence type="ECO:0000313" key="3">
    <source>
        <dbReference type="Proteomes" id="UP000239187"/>
    </source>
</evidence>
<organism evidence="2 3">
    <name type="scientific">Arthrobacter agilis</name>
    <dbReference type="NCBI Taxonomy" id="37921"/>
    <lineage>
        <taxon>Bacteria</taxon>
        <taxon>Bacillati</taxon>
        <taxon>Actinomycetota</taxon>
        <taxon>Actinomycetes</taxon>
        <taxon>Micrococcales</taxon>
        <taxon>Micrococcaceae</taxon>
        <taxon>Arthrobacter</taxon>
    </lineage>
</organism>
<accession>A0A2L0UGX8</accession>
<dbReference type="InterPro" id="IPR013655">
    <property type="entry name" value="PAS_fold_3"/>
</dbReference>
<dbReference type="InterPro" id="IPR036388">
    <property type="entry name" value="WH-like_DNA-bd_sf"/>
</dbReference>
<protein>
    <submittedName>
        <fullName evidence="2">PAS sensor protein</fullName>
    </submittedName>
</protein>
<proteinExistence type="predicted"/>